<gene>
    <name evidence="1" type="ORF">AMORRO_LOCUS11102</name>
</gene>
<organism evidence="1 2">
    <name type="scientific">Acaulospora morrowiae</name>
    <dbReference type="NCBI Taxonomy" id="94023"/>
    <lineage>
        <taxon>Eukaryota</taxon>
        <taxon>Fungi</taxon>
        <taxon>Fungi incertae sedis</taxon>
        <taxon>Mucoromycota</taxon>
        <taxon>Glomeromycotina</taxon>
        <taxon>Glomeromycetes</taxon>
        <taxon>Diversisporales</taxon>
        <taxon>Acaulosporaceae</taxon>
        <taxon>Acaulospora</taxon>
    </lineage>
</organism>
<evidence type="ECO:0000313" key="1">
    <source>
        <dbReference type="EMBL" id="CAG8677602.1"/>
    </source>
</evidence>
<dbReference type="EMBL" id="CAJVPV010013419">
    <property type="protein sequence ID" value="CAG8677602.1"/>
    <property type="molecule type" value="Genomic_DNA"/>
</dbReference>
<sequence length="49" mass="5710">AIKTLMADVDYNLNSKNRDRFTQNLGTFKRELTNENVILILPPMDLKLM</sequence>
<protein>
    <submittedName>
        <fullName evidence="1">12595_t:CDS:1</fullName>
    </submittedName>
</protein>
<comment type="caution">
    <text evidence="1">The sequence shown here is derived from an EMBL/GenBank/DDBJ whole genome shotgun (WGS) entry which is preliminary data.</text>
</comment>
<feature type="non-terminal residue" evidence="1">
    <location>
        <position position="1"/>
    </location>
</feature>
<reference evidence="1" key="1">
    <citation type="submission" date="2021-06" db="EMBL/GenBank/DDBJ databases">
        <authorList>
            <person name="Kallberg Y."/>
            <person name="Tangrot J."/>
            <person name="Rosling A."/>
        </authorList>
    </citation>
    <scope>NUCLEOTIDE SEQUENCE</scope>
    <source>
        <strain evidence="1">CL551</strain>
    </source>
</reference>
<dbReference type="Proteomes" id="UP000789342">
    <property type="component" value="Unassembled WGS sequence"/>
</dbReference>
<proteinExistence type="predicted"/>
<accession>A0A9N9HI74</accession>
<evidence type="ECO:0000313" key="2">
    <source>
        <dbReference type="Proteomes" id="UP000789342"/>
    </source>
</evidence>
<keyword evidence="2" id="KW-1185">Reference proteome</keyword>
<dbReference type="OrthoDB" id="244158at2759"/>
<dbReference type="AlphaFoldDB" id="A0A9N9HI74"/>
<name>A0A9N9HI74_9GLOM</name>